<evidence type="ECO:0000313" key="1">
    <source>
        <dbReference type="EMBL" id="MER5170914.1"/>
    </source>
</evidence>
<comment type="caution">
    <text evidence="1">The sequence shown here is derived from an EMBL/GenBank/DDBJ whole genome shotgun (WGS) entry which is preliminary data.</text>
</comment>
<reference evidence="1 2" key="1">
    <citation type="submission" date="2024-01" db="EMBL/GenBank/DDBJ databases">
        <authorList>
            <person name="Deng Y."/>
            <person name="Su J."/>
        </authorList>
    </citation>
    <scope>NUCLEOTIDE SEQUENCE [LARGE SCALE GENOMIC DNA]</scope>
    <source>
        <strain evidence="1 2">CPCC 100088</strain>
    </source>
</reference>
<gene>
    <name evidence="1" type="ORF">VSX56_03920</name>
</gene>
<dbReference type="Proteomes" id="UP001438953">
    <property type="component" value="Unassembled WGS sequence"/>
</dbReference>
<proteinExistence type="predicted"/>
<sequence>MNQIVKFPEQAESALKQEDALAYYNPGTHKPEQASPQAQKPANIAVLDEMYGYYSA</sequence>
<accession>A0ABV1SDE7</accession>
<keyword evidence="2" id="KW-1185">Reference proteome</keyword>
<name>A0ABV1SDE7_9RHOB</name>
<organism evidence="1 2">
    <name type="scientific">Thioclava kandeliae</name>
    <dbReference type="NCBI Taxonomy" id="3070818"/>
    <lineage>
        <taxon>Bacteria</taxon>
        <taxon>Pseudomonadati</taxon>
        <taxon>Pseudomonadota</taxon>
        <taxon>Alphaproteobacteria</taxon>
        <taxon>Rhodobacterales</taxon>
        <taxon>Paracoccaceae</taxon>
        <taxon>Thioclava</taxon>
    </lineage>
</organism>
<dbReference type="EMBL" id="JAYWLC010000002">
    <property type="protein sequence ID" value="MER5170914.1"/>
    <property type="molecule type" value="Genomic_DNA"/>
</dbReference>
<protein>
    <submittedName>
        <fullName evidence="1">Uncharacterized protein</fullName>
    </submittedName>
</protein>
<dbReference type="RefSeq" id="WP_339113479.1">
    <property type="nucleotide sequence ID" value="NZ_JAYWLC010000002.1"/>
</dbReference>
<evidence type="ECO:0000313" key="2">
    <source>
        <dbReference type="Proteomes" id="UP001438953"/>
    </source>
</evidence>
<reference evidence="1 2" key="2">
    <citation type="submission" date="2024-06" db="EMBL/GenBank/DDBJ databases">
        <title>Thioclava kandeliae sp. nov. from a rhizosphere soil sample of Kandelia candel in a mangrove.</title>
        <authorList>
            <person name="Mu T."/>
        </authorList>
    </citation>
    <scope>NUCLEOTIDE SEQUENCE [LARGE SCALE GENOMIC DNA]</scope>
    <source>
        <strain evidence="1 2">CPCC 100088</strain>
    </source>
</reference>